<reference evidence="13 14" key="1">
    <citation type="submission" date="2019-03" db="EMBL/GenBank/DDBJ databases">
        <title>Genomic Encyclopedia of Type Strains, Phase IV (KMG-IV): sequencing the most valuable type-strain genomes for metagenomic binning, comparative biology and taxonomic classification.</title>
        <authorList>
            <person name="Goeker M."/>
        </authorList>
    </citation>
    <scope>NUCLEOTIDE SEQUENCE [LARGE SCALE GENOMIC DNA]</scope>
    <source>
        <strain evidence="13 14">DSM 24455</strain>
    </source>
</reference>
<keyword evidence="14" id="KW-1185">Reference proteome</keyword>
<comment type="subcellular location">
    <subcellularLocation>
        <location evidence="12">Cell inner membrane</location>
        <topology evidence="12">Lipid-anchor</topology>
        <orientation evidence="12">Periplasmic side</orientation>
    </subcellularLocation>
</comment>
<feature type="binding site" evidence="11">
    <location>
        <position position="178"/>
    </location>
    <ligand>
        <name>Mg(2+)</name>
        <dbReference type="ChEBI" id="CHEBI:18420"/>
    </ligand>
</feature>
<dbReference type="PROSITE" id="PS51257">
    <property type="entry name" value="PROKAR_LIPOPROTEIN"/>
    <property type="match status" value="1"/>
</dbReference>
<keyword evidence="3 10" id="KW-0285">Flavoprotein</keyword>
<keyword evidence="6 10" id="KW-0274">FAD</keyword>
<comment type="caution">
    <text evidence="13">The sequence shown here is derived from an EMBL/GenBank/DDBJ whole genome shotgun (WGS) entry which is preliminary data.</text>
</comment>
<keyword evidence="5 10" id="KW-0479">Metal-binding</keyword>
<evidence type="ECO:0000256" key="9">
    <source>
        <dbReference type="ARBA" id="ARBA00048540"/>
    </source>
</evidence>
<comment type="catalytic activity">
    <reaction evidence="9 10 12">
        <text>L-threonyl-[protein] + FAD = FMN-L-threonyl-[protein] + AMP + H(+)</text>
        <dbReference type="Rhea" id="RHEA:36847"/>
        <dbReference type="Rhea" id="RHEA-COMP:11060"/>
        <dbReference type="Rhea" id="RHEA-COMP:11061"/>
        <dbReference type="ChEBI" id="CHEBI:15378"/>
        <dbReference type="ChEBI" id="CHEBI:30013"/>
        <dbReference type="ChEBI" id="CHEBI:57692"/>
        <dbReference type="ChEBI" id="CHEBI:74257"/>
        <dbReference type="ChEBI" id="CHEBI:456215"/>
        <dbReference type="EC" id="2.7.1.180"/>
    </reaction>
</comment>
<dbReference type="GO" id="GO:0005886">
    <property type="term" value="C:plasma membrane"/>
    <property type="evidence" value="ECO:0007669"/>
    <property type="project" value="UniProtKB-SubCell"/>
</dbReference>
<keyword evidence="4 10" id="KW-0808">Transferase</keyword>
<evidence type="ECO:0000256" key="2">
    <source>
        <dbReference type="ARBA" id="ARBA00016337"/>
    </source>
</evidence>
<evidence type="ECO:0000256" key="7">
    <source>
        <dbReference type="ARBA" id="ARBA00022842"/>
    </source>
</evidence>
<name>A0A4R7K4G8_9CLOT</name>
<keyword evidence="12" id="KW-0997">Cell inner membrane</keyword>
<evidence type="ECO:0000256" key="5">
    <source>
        <dbReference type="ARBA" id="ARBA00022723"/>
    </source>
</evidence>
<dbReference type="InterPro" id="IPR003374">
    <property type="entry name" value="ApbE-like_sf"/>
</dbReference>
<dbReference type="Proteomes" id="UP000295325">
    <property type="component" value="Unassembled WGS sequence"/>
</dbReference>
<comment type="similarity">
    <text evidence="10 12">Belongs to the ApbE family.</text>
</comment>
<evidence type="ECO:0000256" key="12">
    <source>
        <dbReference type="RuleBase" id="RU363002"/>
    </source>
</evidence>
<gene>
    <name evidence="13" type="ORF">EDD71_1382</name>
</gene>
<dbReference type="InterPro" id="IPR024932">
    <property type="entry name" value="ApbE"/>
</dbReference>
<comment type="function">
    <text evidence="12">Flavin transferase that catalyzes the transfer of the FMN moiety of FAD and its covalent binding to the hydroxyl group of a threonine residue in a target flavoprotein.</text>
</comment>
<evidence type="ECO:0000256" key="10">
    <source>
        <dbReference type="PIRNR" id="PIRNR006268"/>
    </source>
</evidence>
<dbReference type="OrthoDB" id="9778595at2"/>
<evidence type="ECO:0000256" key="4">
    <source>
        <dbReference type="ARBA" id="ARBA00022679"/>
    </source>
</evidence>
<keyword evidence="7 10" id="KW-0460">Magnesium</keyword>
<keyword evidence="12 13" id="KW-0449">Lipoprotein</keyword>
<protein>
    <recommendedName>
        <fullName evidence="2 10">FAD:protein FMN transferase</fullName>
        <ecNumber evidence="1 10">2.7.1.180</ecNumber>
    </recommendedName>
    <alternativeName>
        <fullName evidence="8 10">Flavin transferase</fullName>
    </alternativeName>
</protein>
<evidence type="ECO:0000256" key="8">
    <source>
        <dbReference type="ARBA" id="ARBA00031306"/>
    </source>
</evidence>
<dbReference type="EC" id="2.7.1.180" evidence="1 10"/>
<dbReference type="RefSeq" id="WP_133629374.1">
    <property type="nucleotide sequence ID" value="NZ_SOAZ01000038.1"/>
</dbReference>
<dbReference type="Pfam" id="PF02424">
    <property type="entry name" value="ApbE"/>
    <property type="match status" value="1"/>
</dbReference>
<feature type="binding site" evidence="11">
    <location>
        <position position="297"/>
    </location>
    <ligand>
        <name>Mg(2+)</name>
        <dbReference type="ChEBI" id="CHEBI:18420"/>
    </ligand>
</feature>
<keyword evidence="12" id="KW-1003">Cell membrane</keyword>
<dbReference type="Gene3D" id="3.10.520.10">
    <property type="entry name" value="ApbE-like domains"/>
    <property type="match status" value="1"/>
</dbReference>
<dbReference type="EMBL" id="SOAZ01000038">
    <property type="protein sequence ID" value="TDT46046.1"/>
    <property type="molecule type" value="Genomic_DNA"/>
</dbReference>
<sequence length="349" mass="38692">MKNSRYNVLFVIFTLLITVPFILSGCNRKTASKPFERTEILMGTPVTITVYNEKDAQVFDKAFARVRDIENKMSINLDRSEVIDINNASGKSYVKVSPDTFEVIKKGKYYSELSGGRFDITIGPLVKLWGIGTEAARVPAPEEIKAVLPLINYRNIMLNENDKSIMLKERGMAIDLGGIAKGYTADEIKKILIDNGVKHAIINLGGNILVIGGKPDGSPYKIGLQDPFYKTRGEQVGILTLSGKTVVTSGVYERYFEKDGKKYHHILDHITGYPVDNNLMSVSIITDVSADADALSTSVFSMGLEEGMKFVKSLKGVDAIFITKDHKVYTTEGADKVFQLTNPEFKLQK</sequence>
<feature type="binding site" evidence="11">
    <location>
        <position position="293"/>
    </location>
    <ligand>
        <name>Mg(2+)</name>
        <dbReference type="ChEBI" id="CHEBI:18420"/>
    </ligand>
</feature>
<accession>A0A4R7K4G8</accession>
<evidence type="ECO:0000256" key="6">
    <source>
        <dbReference type="ARBA" id="ARBA00022827"/>
    </source>
</evidence>
<evidence type="ECO:0000313" key="13">
    <source>
        <dbReference type="EMBL" id="TDT46046.1"/>
    </source>
</evidence>
<evidence type="ECO:0000313" key="14">
    <source>
        <dbReference type="Proteomes" id="UP000295325"/>
    </source>
</evidence>
<dbReference type="GO" id="GO:0046872">
    <property type="term" value="F:metal ion binding"/>
    <property type="evidence" value="ECO:0007669"/>
    <property type="project" value="UniProtKB-UniRule"/>
</dbReference>
<dbReference type="GO" id="GO:0016740">
    <property type="term" value="F:transferase activity"/>
    <property type="evidence" value="ECO:0007669"/>
    <property type="project" value="UniProtKB-UniRule"/>
</dbReference>
<keyword evidence="12" id="KW-0472">Membrane</keyword>
<dbReference type="SUPFAM" id="SSF143631">
    <property type="entry name" value="ApbE-like"/>
    <property type="match status" value="1"/>
</dbReference>
<organism evidence="13 14">
    <name type="scientific">Fonticella tunisiensis</name>
    <dbReference type="NCBI Taxonomy" id="1096341"/>
    <lineage>
        <taxon>Bacteria</taxon>
        <taxon>Bacillati</taxon>
        <taxon>Bacillota</taxon>
        <taxon>Clostridia</taxon>
        <taxon>Eubacteriales</taxon>
        <taxon>Clostridiaceae</taxon>
        <taxon>Fonticella</taxon>
    </lineage>
</organism>
<comment type="cofactor">
    <cofactor evidence="11">
        <name>Mg(2+)</name>
        <dbReference type="ChEBI" id="CHEBI:18420"/>
    </cofactor>
    <cofactor evidence="11">
        <name>Mn(2+)</name>
        <dbReference type="ChEBI" id="CHEBI:29035"/>
    </cofactor>
    <text evidence="11">Magnesium. Can also use manganese.</text>
</comment>
<dbReference type="PANTHER" id="PTHR30040">
    <property type="entry name" value="THIAMINE BIOSYNTHESIS LIPOPROTEIN APBE"/>
    <property type="match status" value="1"/>
</dbReference>
<evidence type="ECO:0000256" key="1">
    <source>
        <dbReference type="ARBA" id="ARBA00011955"/>
    </source>
</evidence>
<proteinExistence type="inferred from homology"/>
<evidence type="ECO:0000256" key="11">
    <source>
        <dbReference type="PIRSR" id="PIRSR006268-2"/>
    </source>
</evidence>
<evidence type="ECO:0000256" key="3">
    <source>
        <dbReference type="ARBA" id="ARBA00022630"/>
    </source>
</evidence>
<dbReference type="AlphaFoldDB" id="A0A4R7K4G8"/>
<dbReference type="PIRSF" id="PIRSF006268">
    <property type="entry name" value="ApbE"/>
    <property type="match status" value="1"/>
</dbReference>
<dbReference type="PANTHER" id="PTHR30040:SF2">
    <property type="entry name" value="FAD:PROTEIN FMN TRANSFERASE"/>
    <property type="match status" value="1"/>
</dbReference>